<protein>
    <recommendedName>
        <fullName evidence="3">TAR DNA-binding protein 43</fullName>
    </recommendedName>
</protein>
<organism evidence="17 18">
    <name type="scientific">Batillaria attramentaria</name>
    <dbReference type="NCBI Taxonomy" id="370345"/>
    <lineage>
        <taxon>Eukaryota</taxon>
        <taxon>Metazoa</taxon>
        <taxon>Spiralia</taxon>
        <taxon>Lophotrochozoa</taxon>
        <taxon>Mollusca</taxon>
        <taxon>Gastropoda</taxon>
        <taxon>Caenogastropoda</taxon>
        <taxon>Sorbeoconcha</taxon>
        <taxon>Cerithioidea</taxon>
        <taxon>Batillariidae</taxon>
        <taxon>Batillaria</taxon>
    </lineage>
</organism>
<evidence type="ECO:0000256" key="1">
    <source>
        <dbReference type="ARBA" id="ARBA00004123"/>
    </source>
</evidence>
<evidence type="ECO:0000256" key="5">
    <source>
        <dbReference type="ARBA" id="ARBA00022664"/>
    </source>
</evidence>
<dbReference type="Pfam" id="PF00076">
    <property type="entry name" value="RRM_1"/>
    <property type="match status" value="2"/>
</dbReference>
<evidence type="ECO:0000256" key="15">
    <source>
        <dbReference type="SAM" id="MobiDB-lite"/>
    </source>
</evidence>
<name>A0ABD0LDZ5_9CAEN</name>
<evidence type="ECO:0000259" key="16">
    <source>
        <dbReference type="PROSITE" id="PS50102"/>
    </source>
</evidence>
<keyword evidence="10" id="KW-0496">Mitochondrion</keyword>
<keyword evidence="11" id="KW-0804">Transcription</keyword>
<dbReference type="Proteomes" id="UP001519460">
    <property type="component" value="Unassembled WGS sequence"/>
</dbReference>
<keyword evidence="5" id="KW-0507">mRNA processing</keyword>
<evidence type="ECO:0000256" key="4">
    <source>
        <dbReference type="ARBA" id="ARBA00022491"/>
    </source>
</evidence>
<dbReference type="InterPro" id="IPR012677">
    <property type="entry name" value="Nucleotide-bd_a/b_plait_sf"/>
</dbReference>
<dbReference type="FunFam" id="3.30.70.330:FF:000107">
    <property type="entry name" value="TAR DNA-binding protein 43"/>
    <property type="match status" value="1"/>
</dbReference>
<dbReference type="CDD" id="cd19609">
    <property type="entry name" value="NTD_TDP-43"/>
    <property type="match status" value="1"/>
</dbReference>
<feature type="compositionally biased region" description="Polar residues" evidence="15">
    <location>
        <begin position="347"/>
        <end position="356"/>
    </location>
</feature>
<dbReference type="SUPFAM" id="SSF54928">
    <property type="entry name" value="RNA-binding domain, RBD"/>
    <property type="match status" value="1"/>
</dbReference>
<proteinExistence type="predicted"/>
<keyword evidence="7 14" id="KW-0694">RNA-binding</keyword>
<keyword evidence="4" id="KW-0678">Repressor</keyword>
<dbReference type="Pfam" id="PF18694">
    <property type="entry name" value="TDP-43_N"/>
    <property type="match status" value="1"/>
</dbReference>
<dbReference type="PANTHER" id="PTHR48033">
    <property type="entry name" value="RNA-BINDING (RRM/RBD/RNP MOTIFS) FAMILY PROTEIN"/>
    <property type="match status" value="1"/>
</dbReference>
<evidence type="ECO:0000256" key="8">
    <source>
        <dbReference type="ARBA" id="ARBA00023015"/>
    </source>
</evidence>
<reference evidence="17 18" key="1">
    <citation type="journal article" date="2023" name="Sci. Data">
        <title>Genome assembly of the Korean intertidal mud-creeper Batillaria attramentaria.</title>
        <authorList>
            <person name="Patra A.K."/>
            <person name="Ho P.T."/>
            <person name="Jun S."/>
            <person name="Lee S.J."/>
            <person name="Kim Y."/>
            <person name="Won Y.J."/>
        </authorList>
    </citation>
    <scope>NUCLEOTIDE SEQUENCE [LARGE SCALE GENOMIC DNA]</scope>
    <source>
        <strain evidence="17">Wonlab-2016</strain>
    </source>
</reference>
<dbReference type="Gene3D" id="3.30.70.330">
    <property type="match status" value="2"/>
</dbReference>
<keyword evidence="6" id="KW-0677">Repeat</keyword>
<dbReference type="PROSITE" id="PS50102">
    <property type="entry name" value="RRM"/>
    <property type="match status" value="2"/>
</dbReference>
<dbReference type="InterPro" id="IPR000504">
    <property type="entry name" value="RRM_dom"/>
</dbReference>
<evidence type="ECO:0000256" key="11">
    <source>
        <dbReference type="ARBA" id="ARBA00023163"/>
    </source>
</evidence>
<evidence type="ECO:0000256" key="6">
    <source>
        <dbReference type="ARBA" id="ARBA00022737"/>
    </source>
</evidence>
<dbReference type="SMART" id="SM00360">
    <property type="entry name" value="RRM"/>
    <property type="match status" value="2"/>
</dbReference>
<evidence type="ECO:0000313" key="17">
    <source>
        <dbReference type="EMBL" id="KAK7497777.1"/>
    </source>
</evidence>
<dbReference type="CDD" id="cd12322">
    <property type="entry name" value="RRM2_TDP43"/>
    <property type="match status" value="1"/>
</dbReference>
<evidence type="ECO:0000256" key="12">
    <source>
        <dbReference type="ARBA" id="ARBA00023187"/>
    </source>
</evidence>
<gene>
    <name evidence="17" type="ORF">BaRGS_00010911</name>
</gene>
<feature type="compositionally biased region" description="Low complexity" evidence="15">
    <location>
        <begin position="443"/>
        <end position="453"/>
    </location>
</feature>
<comment type="subcellular location">
    <subcellularLocation>
        <location evidence="2">Mitochondrion</location>
    </subcellularLocation>
    <subcellularLocation>
        <location evidence="1">Nucleus</location>
    </subcellularLocation>
</comment>
<evidence type="ECO:0000256" key="3">
    <source>
        <dbReference type="ARBA" id="ARBA00018889"/>
    </source>
</evidence>
<dbReference type="AlphaFoldDB" id="A0ABD0LDZ5"/>
<dbReference type="FunFam" id="3.30.70.330:FF:000098">
    <property type="entry name" value="TAR DNA-binding protein 43"/>
    <property type="match status" value="1"/>
</dbReference>
<evidence type="ECO:0000256" key="14">
    <source>
        <dbReference type="PROSITE-ProRule" id="PRU00176"/>
    </source>
</evidence>
<dbReference type="CDD" id="cd12321">
    <property type="entry name" value="RRM1_TDP43"/>
    <property type="match status" value="1"/>
</dbReference>
<evidence type="ECO:0000256" key="10">
    <source>
        <dbReference type="ARBA" id="ARBA00023128"/>
    </source>
</evidence>
<evidence type="ECO:0000256" key="9">
    <source>
        <dbReference type="ARBA" id="ARBA00023125"/>
    </source>
</evidence>
<keyword evidence="12" id="KW-0508">mRNA splicing</keyword>
<feature type="region of interest" description="Disordered" evidence="15">
    <location>
        <begin position="419"/>
        <end position="479"/>
    </location>
</feature>
<dbReference type="EMBL" id="JACVVK020000055">
    <property type="protein sequence ID" value="KAK7497777.1"/>
    <property type="molecule type" value="Genomic_DNA"/>
</dbReference>
<feature type="domain" description="RRM" evidence="16">
    <location>
        <begin position="191"/>
        <end position="262"/>
    </location>
</feature>
<keyword evidence="9" id="KW-0238">DNA-binding</keyword>
<feature type="compositionally biased region" description="Polar residues" evidence="15">
    <location>
        <begin position="364"/>
        <end position="376"/>
    </location>
</feature>
<keyword evidence="13" id="KW-0539">Nucleus</keyword>
<dbReference type="InterPro" id="IPR035979">
    <property type="entry name" value="RBD_domain_sf"/>
</dbReference>
<dbReference type="GO" id="GO:0003723">
    <property type="term" value="F:RNA binding"/>
    <property type="evidence" value="ECO:0007669"/>
    <property type="project" value="UniProtKB-UniRule"/>
</dbReference>
<dbReference type="GO" id="GO:0005739">
    <property type="term" value="C:mitochondrion"/>
    <property type="evidence" value="ECO:0007669"/>
    <property type="project" value="UniProtKB-SubCell"/>
</dbReference>
<evidence type="ECO:0000256" key="13">
    <source>
        <dbReference type="ARBA" id="ARBA00023242"/>
    </source>
</evidence>
<comment type="caution">
    <text evidence="17">The sequence shown here is derived from an EMBL/GenBank/DDBJ whole genome shotgun (WGS) entry which is preliminary data.</text>
</comment>
<feature type="compositionally biased region" description="Polar residues" evidence="15">
    <location>
        <begin position="423"/>
        <end position="442"/>
    </location>
</feature>
<feature type="compositionally biased region" description="Low complexity" evidence="15">
    <location>
        <begin position="461"/>
        <end position="471"/>
    </location>
</feature>
<dbReference type="GO" id="GO:0006397">
    <property type="term" value="P:mRNA processing"/>
    <property type="evidence" value="ECO:0007669"/>
    <property type="project" value="UniProtKB-KW"/>
</dbReference>
<sequence>MAQFIQVCEDTSDEPIEIPSEDDGTLLLTSLAAQFPGACGLKYKADTGAFRGIRLADGVLYPPDGVWGNTQYIAVFPKNKRKGEDGGFMENPAAKTQRLDKTKCSDLIVLGLPWKSTEDDLRNYFSQFGELLLVQVKRDVRTGQSKGFGFIRFGDLESQVKCMSQRHMIDGRWCDVTVPNSREGNAQIMNRKIFIGRCTEDISTDDLRAYFAKFGEVVDVFIPKPFRAFAFVTFADAEVAQSLCGDDHIIKGTSVHISNAAPKSFDKAGGPKTGFGGMGYGTQGGYGNQGGLAQRGMGQGKGNGDGPLPNNLGMNLLNSAMLAAAQAMLSGGSGWGMGVTGQQGGSDQSANQSGSTQGFGGSMATGSQSTPGSAWWGTDSSTSGSYAGWGISPAAYSYDPSAFDQSAYSTPTPGYGYTLPTSNSTSDAQSDYSTAAYQSPQTGYSNGEQYSSGSGYGQAGYGQPAAYGDGASQSGYYNY</sequence>
<dbReference type="GO" id="GO:0005634">
    <property type="term" value="C:nucleus"/>
    <property type="evidence" value="ECO:0007669"/>
    <property type="project" value="UniProtKB-SubCell"/>
</dbReference>
<keyword evidence="8" id="KW-0805">Transcription regulation</keyword>
<keyword evidence="18" id="KW-1185">Reference proteome</keyword>
<dbReference type="InterPro" id="IPR041105">
    <property type="entry name" value="TDP-43_N"/>
</dbReference>
<accession>A0ABD0LDZ5</accession>
<dbReference type="GO" id="GO:0003690">
    <property type="term" value="F:double-stranded DNA binding"/>
    <property type="evidence" value="ECO:0007669"/>
    <property type="project" value="UniProtKB-ARBA"/>
</dbReference>
<feature type="domain" description="RRM" evidence="16">
    <location>
        <begin position="105"/>
        <end position="183"/>
    </location>
</feature>
<evidence type="ECO:0000256" key="7">
    <source>
        <dbReference type="ARBA" id="ARBA00022884"/>
    </source>
</evidence>
<dbReference type="GO" id="GO:0008380">
    <property type="term" value="P:RNA splicing"/>
    <property type="evidence" value="ECO:0007669"/>
    <property type="project" value="UniProtKB-KW"/>
</dbReference>
<evidence type="ECO:0000313" key="18">
    <source>
        <dbReference type="Proteomes" id="UP001519460"/>
    </source>
</evidence>
<dbReference type="PANTHER" id="PTHR48033:SF9">
    <property type="entry name" value="TAR DNA-BINDING PROTEIN 43"/>
    <property type="match status" value="1"/>
</dbReference>
<evidence type="ECO:0000256" key="2">
    <source>
        <dbReference type="ARBA" id="ARBA00004173"/>
    </source>
</evidence>
<feature type="region of interest" description="Disordered" evidence="15">
    <location>
        <begin position="338"/>
        <end position="376"/>
    </location>
</feature>